<keyword evidence="1" id="KW-0472">Membrane</keyword>
<dbReference type="KEGG" id="plig:NAG76_07485"/>
<accession>A0A9J6ZIN7</accession>
<dbReference type="AlphaFoldDB" id="A0A9J6ZIN7"/>
<sequence>MTTGVEGLFSITLIVLSIIFVWILLSEVRWDKILKKHTSIKSRMLQVVIAIVIGYLLGSFILQYWGYSTMLQQFIE</sequence>
<proteinExistence type="predicted"/>
<name>A0A9J6ZIN7_9BACL</name>
<keyword evidence="1" id="KW-1133">Transmembrane helix</keyword>
<protein>
    <submittedName>
        <fullName evidence="2">DUF1146 domain-containing protein</fullName>
    </submittedName>
</protein>
<feature type="transmembrane region" description="Helical" evidence="1">
    <location>
        <begin position="6"/>
        <end position="25"/>
    </location>
</feature>
<dbReference type="InterPro" id="IPR009526">
    <property type="entry name" value="DUF1146"/>
</dbReference>
<dbReference type="Pfam" id="PF06612">
    <property type="entry name" value="DUF1146"/>
    <property type="match status" value="1"/>
</dbReference>
<feature type="transmembrane region" description="Helical" evidence="1">
    <location>
        <begin position="45"/>
        <end position="66"/>
    </location>
</feature>
<keyword evidence="1" id="KW-0812">Transmembrane</keyword>
<dbReference type="Proteomes" id="UP001056756">
    <property type="component" value="Chromosome"/>
</dbReference>
<evidence type="ECO:0000313" key="3">
    <source>
        <dbReference type="Proteomes" id="UP001056756"/>
    </source>
</evidence>
<dbReference type="EMBL" id="CP097899">
    <property type="protein sequence ID" value="URN96061.1"/>
    <property type="molecule type" value="Genomic_DNA"/>
</dbReference>
<reference evidence="2" key="1">
    <citation type="submission" date="2022-05" db="EMBL/GenBank/DDBJ databases">
        <title>Novel bacterial taxa in a minimal lignocellulolytic consortium and its capacity to transform plastics disclosed by genome-resolved metagenomics.</title>
        <authorList>
            <person name="Rodriguez C.A.D."/>
            <person name="Diaz-Garcia L."/>
            <person name="Herrera K."/>
            <person name="Tarazona N.A."/>
            <person name="Sproer C."/>
            <person name="Overmann J."/>
            <person name="Jimenez D.J."/>
        </authorList>
    </citation>
    <scope>NUCLEOTIDE SEQUENCE</scope>
    <source>
        <strain evidence="2">MAG5</strain>
    </source>
</reference>
<evidence type="ECO:0000313" key="2">
    <source>
        <dbReference type="EMBL" id="URN96061.1"/>
    </source>
</evidence>
<evidence type="ECO:0000256" key="1">
    <source>
        <dbReference type="SAM" id="Phobius"/>
    </source>
</evidence>
<gene>
    <name evidence="2" type="ORF">NAG76_07485</name>
</gene>
<organism evidence="2 3">
    <name type="scientific">Candidatus Pristimantibacillus lignocellulolyticus</name>
    <dbReference type="NCBI Taxonomy" id="2994561"/>
    <lineage>
        <taxon>Bacteria</taxon>
        <taxon>Bacillati</taxon>
        <taxon>Bacillota</taxon>
        <taxon>Bacilli</taxon>
        <taxon>Bacillales</taxon>
        <taxon>Paenibacillaceae</taxon>
        <taxon>Candidatus Pristimantibacillus</taxon>
    </lineage>
</organism>